<organism evidence="2 3">
    <name type="scientific">Tetrapyrgos nigripes</name>
    <dbReference type="NCBI Taxonomy" id="182062"/>
    <lineage>
        <taxon>Eukaryota</taxon>
        <taxon>Fungi</taxon>
        <taxon>Dikarya</taxon>
        <taxon>Basidiomycota</taxon>
        <taxon>Agaricomycotina</taxon>
        <taxon>Agaricomycetes</taxon>
        <taxon>Agaricomycetidae</taxon>
        <taxon>Agaricales</taxon>
        <taxon>Marasmiineae</taxon>
        <taxon>Marasmiaceae</taxon>
        <taxon>Tetrapyrgos</taxon>
    </lineage>
</organism>
<reference evidence="2 3" key="1">
    <citation type="journal article" date="2020" name="ISME J.">
        <title>Uncovering the hidden diversity of litter-decomposition mechanisms in mushroom-forming fungi.</title>
        <authorList>
            <person name="Floudas D."/>
            <person name="Bentzer J."/>
            <person name="Ahren D."/>
            <person name="Johansson T."/>
            <person name="Persson P."/>
            <person name="Tunlid A."/>
        </authorList>
    </citation>
    <scope>NUCLEOTIDE SEQUENCE [LARGE SCALE GENOMIC DNA]</scope>
    <source>
        <strain evidence="2 3">CBS 291.85</strain>
    </source>
</reference>
<comment type="caution">
    <text evidence="2">The sequence shown here is derived from an EMBL/GenBank/DDBJ whole genome shotgun (WGS) entry which is preliminary data.</text>
</comment>
<dbReference type="Gene3D" id="1.10.150.240">
    <property type="entry name" value="Putative phosphatase, domain 2"/>
    <property type="match status" value="1"/>
</dbReference>
<keyword evidence="1" id="KW-0378">Hydrolase</keyword>
<dbReference type="AlphaFoldDB" id="A0A8H5LQ46"/>
<dbReference type="InterPro" id="IPR036412">
    <property type="entry name" value="HAD-like_sf"/>
</dbReference>
<evidence type="ECO:0000256" key="1">
    <source>
        <dbReference type="ARBA" id="ARBA00022801"/>
    </source>
</evidence>
<proteinExistence type="predicted"/>
<dbReference type="GO" id="GO:0016787">
    <property type="term" value="F:hydrolase activity"/>
    <property type="evidence" value="ECO:0007669"/>
    <property type="project" value="UniProtKB-KW"/>
</dbReference>
<sequence>MDPNFKALVFDLMGTCTDWSSSILDALIKFTSDHHGLESLTRDWREGFFAEIRHRFESGEPQENIDITHRRVLDGLLQQDKYIKFGAQLGERHRQELVQSWHMQNPWPDSIPGLQRLKQKYFIVVLANGTTRLQLDLIKSSGLPFHTLFSSQLLGLTKVLFSSSFFFDYFSSPICVPLPIIPYRHYLHLGLPSPQCYFAEIFSECSPTPPSTARLFRS</sequence>
<dbReference type="PANTHER" id="PTHR43316:SF3">
    <property type="entry name" value="HALOACID DEHALOGENASE, TYPE II (AFU_ORTHOLOGUE AFUA_2G07750)-RELATED"/>
    <property type="match status" value="1"/>
</dbReference>
<evidence type="ECO:0000313" key="3">
    <source>
        <dbReference type="Proteomes" id="UP000559256"/>
    </source>
</evidence>
<dbReference type="PANTHER" id="PTHR43316">
    <property type="entry name" value="HYDROLASE, HALOACID DELAHOGENASE-RELATED"/>
    <property type="match status" value="1"/>
</dbReference>
<accession>A0A8H5LQ46</accession>
<protein>
    <recommendedName>
        <fullName evidence="4">Haloacid dehalogenase</fullName>
    </recommendedName>
</protein>
<evidence type="ECO:0000313" key="2">
    <source>
        <dbReference type="EMBL" id="KAF5365348.1"/>
    </source>
</evidence>
<keyword evidence="3" id="KW-1185">Reference proteome</keyword>
<dbReference type="Gene3D" id="3.40.50.1000">
    <property type="entry name" value="HAD superfamily/HAD-like"/>
    <property type="match status" value="1"/>
</dbReference>
<dbReference type="Proteomes" id="UP000559256">
    <property type="component" value="Unassembled WGS sequence"/>
</dbReference>
<dbReference type="EMBL" id="JAACJM010000028">
    <property type="protein sequence ID" value="KAF5365348.1"/>
    <property type="molecule type" value="Genomic_DNA"/>
</dbReference>
<dbReference type="OrthoDB" id="2363873at2759"/>
<dbReference type="InterPro" id="IPR051540">
    <property type="entry name" value="S-2-haloacid_dehalogenase"/>
</dbReference>
<gene>
    <name evidence="2" type="ORF">D9758_005382</name>
</gene>
<name>A0A8H5LQ46_9AGAR</name>
<dbReference type="SUPFAM" id="SSF56784">
    <property type="entry name" value="HAD-like"/>
    <property type="match status" value="1"/>
</dbReference>
<dbReference type="InterPro" id="IPR023214">
    <property type="entry name" value="HAD_sf"/>
</dbReference>
<evidence type="ECO:0008006" key="4">
    <source>
        <dbReference type="Google" id="ProtNLM"/>
    </source>
</evidence>
<dbReference type="InterPro" id="IPR023198">
    <property type="entry name" value="PGP-like_dom2"/>
</dbReference>